<accession>A0A8B8GH71</accession>
<dbReference type="Proteomes" id="UP000694846">
    <property type="component" value="Unplaced"/>
</dbReference>
<reference evidence="2" key="1">
    <citation type="submission" date="2025-08" db="UniProtKB">
        <authorList>
            <consortium name="RefSeq"/>
        </authorList>
    </citation>
    <scope>IDENTIFICATION</scope>
    <source>
        <tissue evidence="2">Whole body</tissue>
    </source>
</reference>
<dbReference type="OrthoDB" id="6626346at2759"/>
<dbReference type="RefSeq" id="XP_025421941.1">
    <property type="nucleotide sequence ID" value="XM_025566156.1"/>
</dbReference>
<name>A0A8B8GH71_9HEMI</name>
<sequence>MFSIFNKRKPNLNDEENEIEADIDISTTNTTHTSSITNQTLDLGNKDSGPCRLILTECKKIKFGTQQRAFRSQWYNKCDWLEYGVQRNTAFCFVCRTFGSENSLNSGEIYRLNLDSIIGISFL</sequence>
<evidence type="ECO:0000313" key="1">
    <source>
        <dbReference type="Proteomes" id="UP000694846"/>
    </source>
</evidence>
<proteinExistence type="predicted"/>
<evidence type="ECO:0000313" key="2">
    <source>
        <dbReference type="RefSeq" id="XP_025421941.1"/>
    </source>
</evidence>
<dbReference type="AlphaFoldDB" id="A0A8B8GH71"/>
<gene>
    <name evidence="2" type="primary">LOC112691765</name>
</gene>
<dbReference type="GeneID" id="112691765"/>
<protein>
    <submittedName>
        <fullName evidence="2">Uncharacterized protein LOC112691765</fullName>
    </submittedName>
</protein>
<keyword evidence="1" id="KW-1185">Reference proteome</keyword>
<organism evidence="1 2">
    <name type="scientific">Sipha flava</name>
    <name type="common">yellow sugarcane aphid</name>
    <dbReference type="NCBI Taxonomy" id="143950"/>
    <lineage>
        <taxon>Eukaryota</taxon>
        <taxon>Metazoa</taxon>
        <taxon>Ecdysozoa</taxon>
        <taxon>Arthropoda</taxon>
        <taxon>Hexapoda</taxon>
        <taxon>Insecta</taxon>
        <taxon>Pterygota</taxon>
        <taxon>Neoptera</taxon>
        <taxon>Paraneoptera</taxon>
        <taxon>Hemiptera</taxon>
        <taxon>Sternorrhyncha</taxon>
        <taxon>Aphidomorpha</taxon>
        <taxon>Aphidoidea</taxon>
        <taxon>Aphididae</taxon>
        <taxon>Sipha</taxon>
    </lineage>
</organism>